<dbReference type="PANTHER" id="PTHR40112">
    <property type="entry name" value="H2HPP ISOMERASE"/>
    <property type="match status" value="1"/>
</dbReference>
<comment type="caution">
    <text evidence="2">The sequence shown here is derived from an EMBL/GenBank/DDBJ whole genome shotgun (WGS) entry which is preliminary data.</text>
</comment>
<accession>A0A9X3S434</accession>
<dbReference type="Pfam" id="PF07883">
    <property type="entry name" value="Cupin_2"/>
    <property type="match status" value="1"/>
</dbReference>
<evidence type="ECO:0000259" key="1">
    <source>
        <dbReference type="Pfam" id="PF07883"/>
    </source>
</evidence>
<dbReference type="RefSeq" id="WP_270041958.1">
    <property type="nucleotide sequence ID" value="NZ_JAPDOD010000020.1"/>
</dbReference>
<proteinExistence type="predicted"/>
<dbReference type="InterPro" id="IPR013096">
    <property type="entry name" value="Cupin_2"/>
</dbReference>
<dbReference type="PANTHER" id="PTHR40112:SF1">
    <property type="entry name" value="H2HPP ISOMERASE"/>
    <property type="match status" value="1"/>
</dbReference>
<gene>
    <name evidence="2" type="ORF">OM076_20785</name>
</gene>
<dbReference type="InterPro" id="IPR052535">
    <property type="entry name" value="Bacilysin_H2HPP_isomerase"/>
</dbReference>
<dbReference type="EMBL" id="JAPDOD010000020">
    <property type="protein sequence ID" value="MDA0162721.1"/>
    <property type="molecule type" value="Genomic_DNA"/>
</dbReference>
<sequence length="128" mass="14002">MKLVKPSGEERDVPRGVVGGAEISQSTTGAHNLYMGIFRVPAGSRGRPHYHDNCESALYMLSGAIEIRFGDQLQESLTVEAGDMLYVPPRETHTVANLSDTEPAEYIVARDSPTEDSVEVPWADRPTT</sequence>
<dbReference type="InterPro" id="IPR014710">
    <property type="entry name" value="RmlC-like_jellyroll"/>
</dbReference>
<feature type="domain" description="Cupin type-2" evidence="1">
    <location>
        <begin position="37"/>
        <end position="108"/>
    </location>
</feature>
<dbReference type="Gene3D" id="2.60.120.10">
    <property type="entry name" value="Jelly Rolls"/>
    <property type="match status" value="1"/>
</dbReference>
<dbReference type="CDD" id="cd02210">
    <property type="entry name" value="cupin_BLR2406-like"/>
    <property type="match status" value="1"/>
</dbReference>
<name>A0A9X3S434_9ACTN</name>
<evidence type="ECO:0000313" key="2">
    <source>
        <dbReference type="EMBL" id="MDA0162721.1"/>
    </source>
</evidence>
<organism evidence="2 3">
    <name type="scientific">Solirubrobacter ginsenosidimutans</name>
    <dbReference type="NCBI Taxonomy" id="490573"/>
    <lineage>
        <taxon>Bacteria</taxon>
        <taxon>Bacillati</taxon>
        <taxon>Actinomycetota</taxon>
        <taxon>Thermoleophilia</taxon>
        <taxon>Solirubrobacterales</taxon>
        <taxon>Solirubrobacteraceae</taxon>
        <taxon>Solirubrobacter</taxon>
    </lineage>
</organism>
<evidence type="ECO:0000313" key="3">
    <source>
        <dbReference type="Proteomes" id="UP001149140"/>
    </source>
</evidence>
<dbReference type="SUPFAM" id="SSF51182">
    <property type="entry name" value="RmlC-like cupins"/>
    <property type="match status" value="1"/>
</dbReference>
<dbReference type="InterPro" id="IPR011051">
    <property type="entry name" value="RmlC_Cupin_sf"/>
</dbReference>
<keyword evidence="3" id="KW-1185">Reference proteome</keyword>
<dbReference type="Proteomes" id="UP001149140">
    <property type="component" value="Unassembled WGS sequence"/>
</dbReference>
<protein>
    <submittedName>
        <fullName evidence="2">Cupin domain-containing protein</fullName>
    </submittedName>
</protein>
<reference evidence="2" key="1">
    <citation type="submission" date="2022-10" db="EMBL/GenBank/DDBJ databases">
        <title>The WGS of Solirubrobacter ginsenosidimutans DSM 21036.</title>
        <authorList>
            <person name="Jiang Z."/>
        </authorList>
    </citation>
    <scope>NUCLEOTIDE SEQUENCE</scope>
    <source>
        <strain evidence="2">DSM 21036</strain>
    </source>
</reference>
<dbReference type="AlphaFoldDB" id="A0A9X3S434"/>